<dbReference type="HAMAP" id="MF_00376">
    <property type="entry name" value="Dephospho_CoA_kinase"/>
    <property type="match status" value="1"/>
</dbReference>
<evidence type="ECO:0000313" key="7">
    <source>
        <dbReference type="EMBL" id="SOC06507.1"/>
    </source>
</evidence>
<evidence type="ECO:0000256" key="5">
    <source>
        <dbReference type="HAMAP-Rule" id="MF_00376"/>
    </source>
</evidence>
<evidence type="ECO:0000313" key="8">
    <source>
        <dbReference type="Proteomes" id="UP000219111"/>
    </source>
</evidence>
<keyword evidence="4 5" id="KW-0173">Coenzyme A biosynthesis</keyword>
<dbReference type="GO" id="GO:0005524">
    <property type="term" value="F:ATP binding"/>
    <property type="evidence" value="ECO:0007669"/>
    <property type="project" value="UniProtKB-UniRule"/>
</dbReference>
<dbReference type="RefSeq" id="WP_097069809.1">
    <property type="nucleotide sequence ID" value="NZ_OBMT01000005.1"/>
</dbReference>
<keyword evidence="5" id="KW-0808">Transferase</keyword>
<dbReference type="PANTHER" id="PTHR10695:SF46">
    <property type="entry name" value="BIFUNCTIONAL COENZYME A SYNTHASE-RELATED"/>
    <property type="match status" value="1"/>
</dbReference>
<dbReference type="EC" id="2.7.1.24" evidence="5 6"/>
<comment type="pathway">
    <text evidence="5">Cofactor biosynthesis; coenzyme A biosynthesis; CoA from (R)-pantothenate: step 5/5.</text>
</comment>
<dbReference type="UniPathway" id="UPA00241">
    <property type="reaction ID" value="UER00356"/>
</dbReference>
<sequence length="202" mass="21806">MKRPFRLGLTGSIGMGKSTTARLFAEAGIPVWDADATVHALYEQGGAAVAPVATAFPDAMAGERVDRTLLKAVIAGNKEALSRLESIVHPLVQEARRAFLAAHETAKIVVLDIPLLYETGAEKDCDAVLVVTAAPQVQRARLLERGQMSAAEFDLILARQMPDAEKRARADYLIETLSLDQTRAAVRDLLRRIGQNIGANHA</sequence>
<comment type="subcellular location">
    <subcellularLocation>
        <location evidence="5">Cytoplasm</location>
    </subcellularLocation>
</comment>
<dbReference type="InterPro" id="IPR027417">
    <property type="entry name" value="P-loop_NTPase"/>
</dbReference>
<dbReference type="GO" id="GO:0004140">
    <property type="term" value="F:dephospho-CoA kinase activity"/>
    <property type="evidence" value="ECO:0007669"/>
    <property type="project" value="UniProtKB-UniRule"/>
</dbReference>
<proteinExistence type="inferred from homology"/>
<evidence type="ECO:0000256" key="1">
    <source>
        <dbReference type="ARBA" id="ARBA00009018"/>
    </source>
</evidence>
<dbReference type="NCBIfam" id="TIGR00152">
    <property type="entry name" value="dephospho-CoA kinase"/>
    <property type="match status" value="1"/>
</dbReference>
<feature type="binding site" evidence="5">
    <location>
        <begin position="14"/>
        <end position="19"/>
    </location>
    <ligand>
        <name>ATP</name>
        <dbReference type="ChEBI" id="CHEBI:30616"/>
    </ligand>
</feature>
<evidence type="ECO:0000256" key="4">
    <source>
        <dbReference type="ARBA" id="ARBA00022993"/>
    </source>
</evidence>
<dbReference type="EMBL" id="OBMT01000005">
    <property type="protein sequence ID" value="SOC06507.1"/>
    <property type="molecule type" value="Genomic_DNA"/>
</dbReference>
<protein>
    <recommendedName>
        <fullName evidence="5 6">Dephospho-CoA kinase</fullName>
        <ecNumber evidence="5 6">2.7.1.24</ecNumber>
    </recommendedName>
    <alternativeName>
        <fullName evidence="5">Dephosphocoenzyme A kinase</fullName>
    </alternativeName>
</protein>
<dbReference type="CDD" id="cd02022">
    <property type="entry name" value="DPCK"/>
    <property type="match status" value="1"/>
</dbReference>
<keyword evidence="5" id="KW-0963">Cytoplasm</keyword>
<keyword evidence="8" id="KW-1185">Reference proteome</keyword>
<dbReference type="OrthoDB" id="9812943at2"/>
<dbReference type="InterPro" id="IPR001977">
    <property type="entry name" value="Depp_CoAkinase"/>
</dbReference>
<comment type="similarity">
    <text evidence="1 5">Belongs to the CoaE family.</text>
</comment>
<dbReference type="SUPFAM" id="SSF52540">
    <property type="entry name" value="P-loop containing nucleoside triphosphate hydrolases"/>
    <property type="match status" value="1"/>
</dbReference>
<dbReference type="PANTHER" id="PTHR10695">
    <property type="entry name" value="DEPHOSPHO-COA KINASE-RELATED"/>
    <property type="match status" value="1"/>
</dbReference>
<dbReference type="GO" id="GO:0005737">
    <property type="term" value="C:cytoplasm"/>
    <property type="evidence" value="ECO:0007669"/>
    <property type="project" value="UniProtKB-SubCell"/>
</dbReference>
<dbReference type="Proteomes" id="UP000219111">
    <property type="component" value="Unassembled WGS sequence"/>
</dbReference>
<dbReference type="Gene3D" id="3.40.50.300">
    <property type="entry name" value="P-loop containing nucleotide triphosphate hydrolases"/>
    <property type="match status" value="1"/>
</dbReference>
<comment type="function">
    <text evidence="5">Catalyzes the phosphorylation of the 3'-hydroxyl group of dephosphocoenzyme A to form coenzyme A.</text>
</comment>
<dbReference type="Pfam" id="PF01121">
    <property type="entry name" value="CoaE"/>
    <property type="match status" value="1"/>
</dbReference>
<reference evidence="8" key="1">
    <citation type="submission" date="2017-08" db="EMBL/GenBank/DDBJ databases">
        <authorList>
            <person name="Varghese N."/>
            <person name="Submissions S."/>
        </authorList>
    </citation>
    <scope>NUCLEOTIDE SEQUENCE [LARGE SCALE GENOMIC DNA]</scope>
    <source>
        <strain evidence="8">JA276</strain>
    </source>
</reference>
<gene>
    <name evidence="5" type="primary">coaE</name>
    <name evidence="7" type="ORF">SAMN05877831_10536</name>
</gene>
<keyword evidence="3 5" id="KW-0067">ATP-binding</keyword>
<dbReference type="GO" id="GO:0015937">
    <property type="term" value="P:coenzyme A biosynthetic process"/>
    <property type="evidence" value="ECO:0007669"/>
    <property type="project" value="UniProtKB-UniRule"/>
</dbReference>
<evidence type="ECO:0000256" key="2">
    <source>
        <dbReference type="ARBA" id="ARBA00022741"/>
    </source>
</evidence>
<evidence type="ECO:0000256" key="3">
    <source>
        <dbReference type="ARBA" id="ARBA00022840"/>
    </source>
</evidence>
<accession>A0A285SF42</accession>
<dbReference type="PROSITE" id="PS51219">
    <property type="entry name" value="DPCK"/>
    <property type="match status" value="1"/>
</dbReference>
<name>A0A285SF42_9RHOB</name>
<keyword evidence="5 7" id="KW-0418">Kinase</keyword>
<evidence type="ECO:0000256" key="6">
    <source>
        <dbReference type="NCBIfam" id="TIGR00152"/>
    </source>
</evidence>
<organism evidence="7 8">
    <name type="scientific">Rhodobacter maris</name>
    <dbReference type="NCBI Taxonomy" id="446682"/>
    <lineage>
        <taxon>Bacteria</taxon>
        <taxon>Pseudomonadati</taxon>
        <taxon>Pseudomonadota</taxon>
        <taxon>Alphaproteobacteria</taxon>
        <taxon>Rhodobacterales</taxon>
        <taxon>Rhodobacter group</taxon>
        <taxon>Rhodobacter</taxon>
    </lineage>
</organism>
<keyword evidence="2 5" id="KW-0547">Nucleotide-binding</keyword>
<dbReference type="AlphaFoldDB" id="A0A285SF42"/>
<comment type="catalytic activity">
    <reaction evidence="5">
        <text>3'-dephospho-CoA + ATP = ADP + CoA + H(+)</text>
        <dbReference type="Rhea" id="RHEA:18245"/>
        <dbReference type="ChEBI" id="CHEBI:15378"/>
        <dbReference type="ChEBI" id="CHEBI:30616"/>
        <dbReference type="ChEBI" id="CHEBI:57287"/>
        <dbReference type="ChEBI" id="CHEBI:57328"/>
        <dbReference type="ChEBI" id="CHEBI:456216"/>
        <dbReference type="EC" id="2.7.1.24"/>
    </reaction>
</comment>